<feature type="signal peptide" evidence="2">
    <location>
        <begin position="1"/>
        <end position="23"/>
    </location>
</feature>
<keyword evidence="2" id="KW-0732">Signal</keyword>
<evidence type="ECO:0008006" key="5">
    <source>
        <dbReference type="Google" id="ProtNLM"/>
    </source>
</evidence>
<protein>
    <recommendedName>
        <fullName evidence="5">PEP-CTERM sorting domain-containing protein</fullName>
    </recommendedName>
</protein>
<evidence type="ECO:0000313" key="3">
    <source>
        <dbReference type="EMBL" id="EAR59938.1"/>
    </source>
</evidence>
<gene>
    <name evidence="3" type="ORF">MED92_16045</name>
</gene>
<keyword evidence="1" id="KW-1133">Transmembrane helix</keyword>
<dbReference type="Proteomes" id="UP000002171">
    <property type="component" value="Unassembled WGS sequence"/>
</dbReference>
<keyword evidence="4" id="KW-1185">Reference proteome</keyword>
<evidence type="ECO:0000256" key="2">
    <source>
        <dbReference type="SAM" id="SignalP"/>
    </source>
</evidence>
<dbReference type="RefSeq" id="WP_007020874.1">
    <property type="nucleotide sequence ID" value="NZ_CH724125.1"/>
</dbReference>
<keyword evidence="1" id="KW-0472">Membrane</keyword>
<sequence>MFSKVKQVLVGALLTCAAVGVNAAAVSIGDVSTIGGDYVVSSGYSPSAVTGVSQADLENFAGVLPGYLDSASGLDVVEGSAIKYTADVKAGQSITFDWIWESDEPAAGITYNDFAFVSLSQSGLITPLLATVLNDGALSTGSFSWTAIADGFVTYVIGVVDVNDDVVGSKLTVSNLSPVPVPAAALLFGSALLGFAGFSARRKVS</sequence>
<feature type="chain" id="PRO_5030549489" description="PEP-CTERM sorting domain-containing protein" evidence="2">
    <location>
        <begin position="24"/>
        <end position="205"/>
    </location>
</feature>
<keyword evidence="1" id="KW-0812">Transmembrane</keyword>
<dbReference type="OrthoDB" id="6214410at2"/>
<dbReference type="AlphaFoldDB" id="A0A7U8GR74"/>
<organism evidence="3 4">
    <name type="scientific">Neptuniibacter caesariensis</name>
    <dbReference type="NCBI Taxonomy" id="207954"/>
    <lineage>
        <taxon>Bacteria</taxon>
        <taxon>Pseudomonadati</taxon>
        <taxon>Pseudomonadota</taxon>
        <taxon>Gammaproteobacteria</taxon>
        <taxon>Oceanospirillales</taxon>
        <taxon>Oceanospirillaceae</taxon>
        <taxon>Neptuniibacter</taxon>
    </lineage>
</organism>
<accession>A0A7U8GR74</accession>
<proteinExistence type="predicted"/>
<reference evidence="3 4" key="1">
    <citation type="submission" date="2006-02" db="EMBL/GenBank/DDBJ databases">
        <authorList>
            <person name="Pinhassi J."/>
            <person name="Pedros-Alio C."/>
            <person name="Ferriera S."/>
            <person name="Johnson J."/>
            <person name="Kravitz S."/>
            <person name="Halpern A."/>
            <person name="Remington K."/>
            <person name="Beeson K."/>
            <person name="Tran B."/>
            <person name="Rogers Y.-H."/>
            <person name="Friedman R."/>
            <person name="Venter J.C."/>
        </authorList>
    </citation>
    <scope>NUCLEOTIDE SEQUENCE [LARGE SCALE GENOMIC DNA]</scope>
    <source>
        <strain evidence="3 4">MED92</strain>
    </source>
</reference>
<comment type="caution">
    <text evidence="3">The sequence shown here is derived from an EMBL/GenBank/DDBJ whole genome shotgun (WGS) entry which is preliminary data.</text>
</comment>
<dbReference type="EMBL" id="AAOW01000028">
    <property type="protein sequence ID" value="EAR59938.1"/>
    <property type="molecule type" value="Genomic_DNA"/>
</dbReference>
<feature type="transmembrane region" description="Helical" evidence="1">
    <location>
        <begin position="179"/>
        <end position="200"/>
    </location>
</feature>
<evidence type="ECO:0000256" key="1">
    <source>
        <dbReference type="SAM" id="Phobius"/>
    </source>
</evidence>
<evidence type="ECO:0000313" key="4">
    <source>
        <dbReference type="Proteomes" id="UP000002171"/>
    </source>
</evidence>
<name>A0A7U8GR74_NEPCE</name>